<name>A0A8T2PU78_9TELE</name>
<organism evidence="19 20">
    <name type="scientific">Albula glossodonta</name>
    <name type="common">roundjaw bonefish</name>
    <dbReference type="NCBI Taxonomy" id="121402"/>
    <lineage>
        <taxon>Eukaryota</taxon>
        <taxon>Metazoa</taxon>
        <taxon>Chordata</taxon>
        <taxon>Craniata</taxon>
        <taxon>Vertebrata</taxon>
        <taxon>Euteleostomi</taxon>
        <taxon>Actinopterygii</taxon>
        <taxon>Neopterygii</taxon>
        <taxon>Teleostei</taxon>
        <taxon>Albuliformes</taxon>
        <taxon>Albulidae</taxon>
        <taxon>Albula</taxon>
    </lineage>
</organism>
<feature type="region of interest" description="Disordered" evidence="17">
    <location>
        <begin position="295"/>
        <end position="323"/>
    </location>
</feature>
<dbReference type="Pfam" id="PF00432">
    <property type="entry name" value="Prenyltrans"/>
    <property type="match status" value="1"/>
</dbReference>
<dbReference type="InterPro" id="IPR008930">
    <property type="entry name" value="Terpenoid_cyclase/PrenylTrfase"/>
</dbReference>
<evidence type="ECO:0000256" key="5">
    <source>
        <dbReference type="ARBA" id="ARBA00020603"/>
    </source>
</evidence>
<dbReference type="PANTHER" id="PTHR11774">
    <property type="entry name" value="GERANYLGERANYL TRANSFERASE TYPE BETA SUBUNIT"/>
    <property type="match status" value="1"/>
</dbReference>
<evidence type="ECO:0000313" key="20">
    <source>
        <dbReference type="Proteomes" id="UP000824540"/>
    </source>
</evidence>
<keyword evidence="6" id="KW-0637">Prenyltransferase</keyword>
<dbReference type="EMBL" id="JAFBMS010000002">
    <property type="protein sequence ID" value="KAG9354997.1"/>
    <property type="molecule type" value="Genomic_DNA"/>
</dbReference>
<evidence type="ECO:0000256" key="10">
    <source>
        <dbReference type="ARBA" id="ARBA00022833"/>
    </source>
</evidence>
<evidence type="ECO:0000256" key="3">
    <source>
        <dbReference type="ARBA" id="ARBA00010497"/>
    </source>
</evidence>
<comment type="caution">
    <text evidence="19">The sequence shown here is derived from an EMBL/GenBank/DDBJ whole genome shotgun (WGS) entry which is preliminary data.</text>
</comment>
<dbReference type="InterPro" id="IPR001330">
    <property type="entry name" value="Prenyltrans"/>
</dbReference>
<dbReference type="CDD" id="cd02895">
    <property type="entry name" value="GGTase-I"/>
    <property type="match status" value="1"/>
</dbReference>
<comment type="cofactor">
    <cofactor evidence="2">
        <name>Zn(2+)</name>
        <dbReference type="ChEBI" id="CHEBI:29105"/>
    </cofactor>
</comment>
<keyword evidence="8" id="KW-0479">Metal-binding</keyword>
<sequence>MAALATAASADANLEGGDNLRFCGHNGNKNEKEKASHSRTTQFFRNAENLRRQVEKLEKEKVLSNQSRKVFQDDHGSIEDYDNKLKTDHKTEVIKLQQQLRKVRNGVNRFQRQLMDVKPTPELIERLKDFMTEAENSITSFKEEQHQRYEELLKKENTCWQEVCALEKKIGVWALAGAAGTKVPPLAHPAKVCLARGLDGDLPPEVTELERFLMLTGGRQGGWDQCDHESFLKARAKLSGKPAHKMEALLQVPGRRKDEVLQHEEWYQRLLYLEEKKRQAIHRWKVQRQKKREAELKQQEEKEDAARQEEAELAEAQQRRAEEERREAAAQLELWKAERRLQEAEEEERRVREEVLQRRRAKEERRRQQEVKLALEAHTRARKQQEERYLLEKEYEEQREKEQRQRSAAIGIRIFQERDLYRLETKLQEKQTKDEEEILRQKRLAKLKEKMAEEENSLAECEEIDFLKDRHIRFFQRCLQVLPERYSSLETSRLTIVFFALSGLDVLDAMDVIDKPSLIEWIYSLQVLPTEDQSNLGRCGFRGSSHLGVPYNPSKGPGSPHPYDSGHIAMTYTGLACLIILGDNLSRVNKEACLAGLKALQLEDGSFYAVPEGSENDMRFVYCASCICYMLNDWSGMDIKKAIDYVRRSMSYDNGIGQGAGLESHGGSTFCAIASLCLMGKLEEMFSEKELNRIRRWCIMRQQNGFHGRPNKPVDTCYSFWVGATLEVLPAPSPKPQYHPPIPPPTLYSDVFQYTNFEKNRNYILSTQDRLVGGFAKWPDSHPDALHAYFGICGLSLIGESSLRRVHPALNVSERAFEYLQQLHRSWRETCT</sequence>
<dbReference type="InterPro" id="IPR041960">
    <property type="entry name" value="GGTase_I_beta"/>
</dbReference>
<comment type="subunit">
    <text evidence="14">Heterodimer of FNTA and PGGT1B. PGGT1B mediates interaction with substrate peptides.</text>
</comment>
<evidence type="ECO:0000256" key="9">
    <source>
        <dbReference type="ARBA" id="ARBA00022737"/>
    </source>
</evidence>
<keyword evidence="7" id="KW-0808">Transferase</keyword>
<gene>
    <name evidence="19" type="ORF">JZ751_001710</name>
</gene>
<dbReference type="Proteomes" id="UP000824540">
    <property type="component" value="Unassembled WGS sequence"/>
</dbReference>
<evidence type="ECO:0000256" key="16">
    <source>
        <dbReference type="SAM" id="Coils"/>
    </source>
</evidence>
<evidence type="ECO:0000256" key="12">
    <source>
        <dbReference type="ARBA" id="ARBA00031713"/>
    </source>
</evidence>
<evidence type="ECO:0000256" key="14">
    <source>
        <dbReference type="ARBA" id="ARBA00065714"/>
    </source>
</evidence>
<evidence type="ECO:0000256" key="8">
    <source>
        <dbReference type="ARBA" id="ARBA00022723"/>
    </source>
</evidence>
<evidence type="ECO:0000256" key="11">
    <source>
        <dbReference type="ARBA" id="ARBA00022842"/>
    </source>
</evidence>
<evidence type="ECO:0000256" key="13">
    <source>
        <dbReference type="ARBA" id="ARBA00050428"/>
    </source>
</evidence>
<dbReference type="SUPFAM" id="SSF48239">
    <property type="entry name" value="Terpenoid cyclases/Protein prenyltransferases"/>
    <property type="match status" value="1"/>
</dbReference>
<reference evidence="19" key="1">
    <citation type="thesis" date="2021" institute="BYU ScholarsArchive" country="Provo, UT, USA">
        <title>Applications of and Algorithms for Genome Assembly and Genomic Analyses with an Emphasis on Marine Teleosts.</title>
        <authorList>
            <person name="Pickett B.D."/>
        </authorList>
    </citation>
    <scope>NUCLEOTIDE SEQUENCE</scope>
    <source>
        <strain evidence="19">HI-2016</strain>
    </source>
</reference>
<comment type="similarity">
    <text evidence="3">Belongs to the protein prenyltransferase subunit beta family.</text>
</comment>
<keyword evidence="10" id="KW-0862">Zinc</keyword>
<feature type="domain" description="Prenyltransferase alpha-alpha toroid" evidence="18">
    <location>
        <begin position="466"/>
        <end position="812"/>
    </location>
</feature>
<feature type="coiled-coil region" evidence="16">
    <location>
        <begin position="93"/>
        <end position="144"/>
    </location>
</feature>
<evidence type="ECO:0000256" key="1">
    <source>
        <dbReference type="ARBA" id="ARBA00001946"/>
    </source>
</evidence>
<dbReference type="GO" id="GO:0005953">
    <property type="term" value="C:CAAX-protein geranylgeranyltransferase complex"/>
    <property type="evidence" value="ECO:0007669"/>
    <property type="project" value="InterPro"/>
</dbReference>
<dbReference type="Gene3D" id="1.50.10.20">
    <property type="match status" value="1"/>
</dbReference>
<dbReference type="EC" id="2.5.1.59" evidence="4"/>
<dbReference type="FunFam" id="1.50.10.20:FF:000005">
    <property type="entry name" value="Geranylgeranyl transferase type-1 subunit beta"/>
    <property type="match status" value="1"/>
</dbReference>
<evidence type="ECO:0000256" key="15">
    <source>
        <dbReference type="ARBA" id="ARBA00078363"/>
    </source>
</evidence>
<evidence type="ECO:0000256" key="4">
    <source>
        <dbReference type="ARBA" id="ARBA00012700"/>
    </source>
</evidence>
<dbReference type="PANTHER" id="PTHR11774:SF4">
    <property type="entry name" value="GERANYLGERANYL TRANSFERASE TYPE-1 SUBUNIT BETA"/>
    <property type="match status" value="1"/>
</dbReference>
<proteinExistence type="inferred from homology"/>
<keyword evidence="9" id="KW-0677">Repeat</keyword>
<protein>
    <recommendedName>
        <fullName evidence="5">Geranylgeranyl transferase type-1 subunit beta</fullName>
        <ecNumber evidence="4">2.5.1.59</ecNumber>
    </recommendedName>
    <alternativeName>
        <fullName evidence="12">Geranylgeranyl transferase type I subunit beta</fullName>
    </alternativeName>
    <alternativeName>
        <fullName evidence="15">Type I protein geranyl-geranyltransferase subunit beta</fullName>
    </alternativeName>
</protein>
<dbReference type="GO" id="GO:0046872">
    <property type="term" value="F:metal ion binding"/>
    <property type="evidence" value="ECO:0007669"/>
    <property type="project" value="UniProtKB-KW"/>
</dbReference>
<comment type="cofactor">
    <cofactor evidence="1">
        <name>Mg(2+)</name>
        <dbReference type="ChEBI" id="CHEBI:18420"/>
    </cofactor>
</comment>
<keyword evidence="11" id="KW-0460">Magnesium</keyword>
<comment type="catalytic activity">
    <reaction evidence="13">
        <text>geranylgeranyl diphosphate + L-cysteinyl-[protein] = S-geranylgeranyl-L-cysteinyl-[protein] + diphosphate</text>
        <dbReference type="Rhea" id="RHEA:21240"/>
        <dbReference type="Rhea" id="RHEA-COMP:10131"/>
        <dbReference type="Rhea" id="RHEA-COMP:11537"/>
        <dbReference type="ChEBI" id="CHEBI:29950"/>
        <dbReference type="ChEBI" id="CHEBI:33019"/>
        <dbReference type="ChEBI" id="CHEBI:57533"/>
        <dbReference type="ChEBI" id="CHEBI:86021"/>
        <dbReference type="EC" id="2.5.1.59"/>
    </reaction>
</comment>
<dbReference type="GO" id="GO:0004662">
    <property type="term" value="F:CAAX-protein geranylgeranyltransferase activity"/>
    <property type="evidence" value="ECO:0007669"/>
    <property type="project" value="UniProtKB-EC"/>
</dbReference>
<dbReference type="InterPro" id="IPR045089">
    <property type="entry name" value="PGGT1B-like"/>
</dbReference>
<keyword evidence="16" id="KW-0175">Coiled coil</keyword>
<evidence type="ECO:0000256" key="2">
    <source>
        <dbReference type="ARBA" id="ARBA00001947"/>
    </source>
</evidence>
<feature type="coiled-coil region" evidence="16">
    <location>
        <begin position="40"/>
        <end position="67"/>
    </location>
</feature>
<accession>A0A8T2PU78</accession>
<evidence type="ECO:0000313" key="19">
    <source>
        <dbReference type="EMBL" id="KAG9354997.1"/>
    </source>
</evidence>
<evidence type="ECO:0000256" key="17">
    <source>
        <dbReference type="SAM" id="MobiDB-lite"/>
    </source>
</evidence>
<keyword evidence="20" id="KW-1185">Reference proteome</keyword>
<dbReference type="OrthoDB" id="24893at2759"/>
<dbReference type="AlphaFoldDB" id="A0A8T2PU78"/>
<evidence type="ECO:0000259" key="18">
    <source>
        <dbReference type="Pfam" id="PF00432"/>
    </source>
</evidence>
<evidence type="ECO:0000256" key="7">
    <source>
        <dbReference type="ARBA" id="ARBA00022679"/>
    </source>
</evidence>
<feature type="compositionally biased region" description="Basic and acidic residues" evidence="17">
    <location>
        <begin position="295"/>
        <end position="310"/>
    </location>
</feature>
<evidence type="ECO:0000256" key="6">
    <source>
        <dbReference type="ARBA" id="ARBA00022602"/>
    </source>
</evidence>